<evidence type="ECO:0000313" key="2">
    <source>
        <dbReference type="Proteomes" id="UP000221339"/>
    </source>
</evidence>
<sequence length="167" mass="17683">MSANSEEDILELRRQGERSFNNTVVATAVPTIQASTYASGNVVGSLMDLPGMGVSTSLDGLLQSVSLFSKTAQTAPMDLILFHTEPVTSFVDKTVLALGVEDVDKILDVVPLTSWTNLGTPSISQAKGLSEPYRLATTTMHALLVARGSFTFGSTSDLKLAAKAFVD</sequence>
<keyword evidence="2" id="KW-1185">Reference proteome</keyword>
<gene>
    <name evidence="1" type="ORF">CPT_Seuss47</name>
</gene>
<dbReference type="EMBL" id="KT001914">
    <property type="protein sequence ID" value="AKU43573.1"/>
    <property type="molecule type" value="Genomic_DNA"/>
</dbReference>
<reference evidence="1 2" key="1">
    <citation type="journal article" date="2015" name="Genome Announc.">
        <title>Complete Genome Sequence of Caulobacter crescentus Siphophage Seuss.</title>
        <authorList>
            <person name="Sloan J.M."/>
            <person name="Keene J.L."/>
            <person name="Cahill J.L."/>
            <person name="Rasche E.S."/>
            <person name="Kuty Everett G.F."/>
        </authorList>
    </citation>
    <scope>NUCLEOTIDE SEQUENCE [LARGE SCALE GENOMIC DNA]</scope>
</reference>
<evidence type="ECO:0000313" key="1">
    <source>
        <dbReference type="EMBL" id="AKU43573.1"/>
    </source>
</evidence>
<accession>A0A0K1LMZ2</accession>
<name>A0A0K1LMZ2_9CAUD</name>
<proteinExistence type="predicted"/>
<dbReference type="Proteomes" id="UP000221339">
    <property type="component" value="Segment"/>
</dbReference>
<protein>
    <submittedName>
        <fullName evidence="1">Uncharacterized protein</fullName>
    </submittedName>
</protein>
<organism evidence="1 2">
    <name type="scientific">Caulobacter phage Seuss</name>
    <dbReference type="NCBI Taxonomy" id="1675601"/>
    <lineage>
        <taxon>Viruses</taxon>
        <taxon>Duplodnaviria</taxon>
        <taxon>Heunggongvirae</taxon>
        <taxon>Uroviricota</taxon>
        <taxon>Caudoviricetes</taxon>
        <taxon>Seussvirus</taxon>
        <taxon>Seussvirus seuss</taxon>
    </lineage>
</organism>